<dbReference type="InterPro" id="IPR002173">
    <property type="entry name" value="Carboh/pur_kinase_PfkB_CS"/>
</dbReference>
<dbReference type="InterPro" id="IPR050306">
    <property type="entry name" value="PfkB_Carbo_kinase"/>
</dbReference>
<dbReference type="PROSITE" id="PS00583">
    <property type="entry name" value="PFKB_KINASES_1"/>
    <property type="match status" value="1"/>
</dbReference>
<keyword evidence="3 5" id="KW-0418">Kinase</keyword>
<dbReference type="CDD" id="cd01167">
    <property type="entry name" value="bac_FRK"/>
    <property type="match status" value="1"/>
</dbReference>
<reference evidence="5 6" key="1">
    <citation type="journal article" date="2020" name="Microbes Environ.">
        <title>Synthetic bacterial community of duckweed: a simple and stable system to study plant-microbe interactions.</title>
        <authorList>
            <person name="Ishizawa H."/>
            <person name="Tada M."/>
            <person name="Kuroda M."/>
            <person name="Inoue D."/>
            <person name="Futamata H."/>
            <person name="Ike M."/>
        </authorList>
    </citation>
    <scope>NUCLEOTIDE SEQUENCE [LARGE SCALE GENOMIC DNA]</scope>
    <source>
        <strain evidence="5 6">DW100</strain>
    </source>
</reference>
<dbReference type="GO" id="GO:0016301">
    <property type="term" value="F:kinase activity"/>
    <property type="evidence" value="ECO:0007669"/>
    <property type="project" value="UniProtKB-KW"/>
</dbReference>
<keyword evidence="2" id="KW-0808">Transferase</keyword>
<dbReference type="RefSeq" id="WP_338614068.1">
    <property type="nucleotide sequence ID" value="NZ_AP029022.1"/>
</dbReference>
<proteinExistence type="inferred from homology"/>
<dbReference type="PANTHER" id="PTHR43085">
    <property type="entry name" value="HEXOKINASE FAMILY MEMBER"/>
    <property type="match status" value="1"/>
</dbReference>
<dbReference type="InterPro" id="IPR011611">
    <property type="entry name" value="PfkB_dom"/>
</dbReference>
<evidence type="ECO:0000256" key="3">
    <source>
        <dbReference type="ARBA" id="ARBA00022777"/>
    </source>
</evidence>
<dbReference type="EMBL" id="AP029022">
    <property type="protein sequence ID" value="BEV02973.1"/>
    <property type="molecule type" value="Genomic_DNA"/>
</dbReference>
<gene>
    <name evidence="5" type="ORF">CRDW_03470</name>
</gene>
<dbReference type="PANTHER" id="PTHR43085:SF57">
    <property type="entry name" value="CARBOHYDRATE KINASE PFKB DOMAIN-CONTAINING PROTEIN"/>
    <property type="match status" value="1"/>
</dbReference>
<sequence length="307" mass="34624">MIMTEDVMTTEKKPYIVCFGEVLWDIFPEGSRAGGAPFNVAYNVHKMGIDVKMLSKTGKDELGEKLTDKIKSWGITTDFIQVDKVHPTSTVIAKIDEHNEASYEIVENVAWDFIDFLPEHQDLVANAEAFIFGSLSARNEKTRETLLQLLELAKLKIFDVNFRPPFIDFEFIKILLNKADIVKMNKAEMKQILEFIGEEYKSEEESVSFIQKKFKVNEIILTKGSKGAGYFVGSQNYSFPAVPITIADTVGSGDAFLAGFISKRIQNQEPEEIIKEGIALGAFITSKSGACPDYRYSEFKNFKDSKF</sequence>
<dbReference type="PROSITE" id="PS00584">
    <property type="entry name" value="PFKB_KINASES_2"/>
    <property type="match status" value="1"/>
</dbReference>
<comment type="similarity">
    <text evidence="1">Belongs to the carbohydrate kinase PfkB family.</text>
</comment>
<dbReference type="SUPFAM" id="SSF53613">
    <property type="entry name" value="Ribokinase-like"/>
    <property type="match status" value="1"/>
</dbReference>
<evidence type="ECO:0000259" key="4">
    <source>
        <dbReference type="Pfam" id="PF00294"/>
    </source>
</evidence>
<dbReference type="InterPro" id="IPR029056">
    <property type="entry name" value="Ribokinase-like"/>
</dbReference>
<feature type="domain" description="Carbohydrate kinase PfkB" evidence="4">
    <location>
        <begin position="32"/>
        <end position="292"/>
    </location>
</feature>
<organism evidence="5 6">
    <name type="scientific">Chryseobacterium gambrini</name>
    <dbReference type="NCBI Taxonomy" id="373672"/>
    <lineage>
        <taxon>Bacteria</taxon>
        <taxon>Pseudomonadati</taxon>
        <taxon>Bacteroidota</taxon>
        <taxon>Flavobacteriia</taxon>
        <taxon>Flavobacteriales</taxon>
        <taxon>Weeksellaceae</taxon>
        <taxon>Chryseobacterium group</taxon>
        <taxon>Chryseobacterium</taxon>
    </lineage>
</organism>
<evidence type="ECO:0000256" key="2">
    <source>
        <dbReference type="ARBA" id="ARBA00022679"/>
    </source>
</evidence>
<dbReference type="Proteomes" id="UP001380186">
    <property type="component" value="Chromosome"/>
</dbReference>
<name>A0ABM8K2I4_9FLAO</name>
<evidence type="ECO:0000256" key="1">
    <source>
        <dbReference type="ARBA" id="ARBA00010688"/>
    </source>
</evidence>
<dbReference type="Gene3D" id="3.40.1190.20">
    <property type="match status" value="1"/>
</dbReference>
<evidence type="ECO:0000313" key="5">
    <source>
        <dbReference type="EMBL" id="BEV02973.1"/>
    </source>
</evidence>
<dbReference type="Pfam" id="PF00294">
    <property type="entry name" value="PfkB"/>
    <property type="match status" value="1"/>
</dbReference>
<protein>
    <submittedName>
        <fullName evidence="5">Carbohydrate kinase</fullName>
    </submittedName>
</protein>
<accession>A0ABM8K2I4</accession>
<evidence type="ECO:0000313" key="6">
    <source>
        <dbReference type="Proteomes" id="UP001380186"/>
    </source>
</evidence>
<keyword evidence="6" id="KW-1185">Reference proteome</keyword>